<proteinExistence type="predicted"/>
<protein>
    <submittedName>
        <fullName evidence="2">Uncharacterized protein</fullName>
    </submittedName>
</protein>
<keyword evidence="1" id="KW-0732">Signal</keyword>
<reference evidence="2" key="1">
    <citation type="submission" date="2021-01" db="EMBL/GenBank/DDBJ databases">
        <authorList>
            <person name="Corre E."/>
            <person name="Pelletier E."/>
            <person name="Niang G."/>
            <person name="Scheremetjew M."/>
            <person name="Finn R."/>
            <person name="Kale V."/>
            <person name="Holt S."/>
            <person name="Cochrane G."/>
            <person name="Meng A."/>
            <person name="Brown T."/>
            <person name="Cohen L."/>
        </authorList>
    </citation>
    <scope>NUCLEOTIDE SEQUENCE</scope>
    <source>
        <strain evidence="2">CCMP 410</strain>
    </source>
</reference>
<dbReference type="AlphaFoldDB" id="A0A7S1V126"/>
<name>A0A7S1V126_9STRA</name>
<organism evidence="2">
    <name type="scientific">Grammatophora oceanica</name>
    <dbReference type="NCBI Taxonomy" id="210454"/>
    <lineage>
        <taxon>Eukaryota</taxon>
        <taxon>Sar</taxon>
        <taxon>Stramenopiles</taxon>
        <taxon>Ochrophyta</taxon>
        <taxon>Bacillariophyta</taxon>
        <taxon>Fragilariophyceae</taxon>
        <taxon>Fragilariophycidae</taxon>
        <taxon>Rhabdonematales</taxon>
        <taxon>Grammatophoraceae</taxon>
        <taxon>Grammatophora</taxon>
    </lineage>
</organism>
<feature type="signal peptide" evidence="1">
    <location>
        <begin position="1"/>
        <end position="19"/>
    </location>
</feature>
<evidence type="ECO:0000256" key="1">
    <source>
        <dbReference type="SAM" id="SignalP"/>
    </source>
</evidence>
<dbReference type="EMBL" id="HBGK01026039">
    <property type="protein sequence ID" value="CAD9284568.1"/>
    <property type="molecule type" value="Transcribed_RNA"/>
</dbReference>
<accession>A0A7S1V126</accession>
<feature type="chain" id="PRO_5030951529" evidence="1">
    <location>
        <begin position="20"/>
        <end position="204"/>
    </location>
</feature>
<sequence>MKFHITAITLAFLATPTIASEGKKGSFSMSDDEDTCECTGTRHLFPLQVADGGDISYFEAVAATPPGCVLAPVRTAADLETYALLFPGQDDFYVGVTKDWVAAVETGQLTTSTNEDRTEDWVNLDGSPVPADLDLWIPIGSFEPDGTDGNGVPFTIAYFNFDGASTATGLDDASPITEQAEFALYECCAEATCYEPLAIAALTG</sequence>
<evidence type="ECO:0000313" key="2">
    <source>
        <dbReference type="EMBL" id="CAD9284568.1"/>
    </source>
</evidence>
<gene>
    <name evidence="2" type="ORF">GOCE00092_LOCUS13480</name>
</gene>